<organism evidence="2 3">
    <name type="scientific">Sphingobacterium kitahiroshimense</name>
    <dbReference type="NCBI Taxonomy" id="470446"/>
    <lineage>
        <taxon>Bacteria</taxon>
        <taxon>Pseudomonadati</taxon>
        <taxon>Bacteroidota</taxon>
        <taxon>Sphingobacteriia</taxon>
        <taxon>Sphingobacteriales</taxon>
        <taxon>Sphingobacteriaceae</taxon>
        <taxon>Sphingobacterium</taxon>
    </lineage>
</organism>
<feature type="signal peptide" evidence="1">
    <location>
        <begin position="1"/>
        <end position="19"/>
    </location>
</feature>
<sequence>MKKVFTVIVCLIHISIAFAQQSKVENIDSISNYFKEIKYVTKQGVKLWNRDLYGSILLVNPENRLLYSNEPDIKNTLKLQKDIYVGTLPDSINIANTSMQWNGKTWAMIMLPLSKDRYDRINLLAHELFHTVQISLGFTQYNKESNHLDLKDGRIYLRLELEALKKAILSNTQKEQSKHLTNAFIFRKYRNAIFPESYDTENQLELNEGLAEYTGFMISNRNKEAAKQHFVNSVNTFIKNPTYVRSFAYNTTPIYGNFLRKKDKYWNQKISADNNLTDFFIENLNIKIPTDLKATVVKIFKEYNGEEIIQEEEIREAKIKIRIAEYNSKFIEQPHFEIGFENMNISFDPRNILPIGDKGTVYPNMRVTDNWGVLEVNNGALMFPNWNKISISIPTKITGQLIEGDGWSLQLNKNYTVIRDETSSNYILVKNKNISLL</sequence>
<comment type="caution">
    <text evidence="2">The sequence shown here is derived from an EMBL/GenBank/DDBJ whole genome shotgun (WGS) entry which is preliminary data.</text>
</comment>
<keyword evidence="3" id="KW-1185">Reference proteome</keyword>
<accession>A0ABV0BSV8</accession>
<evidence type="ECO:0000313" key="3">
    <source>
        <dbReference type="Proteomes" id="UP001409291"/>
    </source>
</evidence>
<protein>
    <submittedName>
        <fullName evidence="2">Uncharacterized protein</fullName>
    </submittedName>
</protein>
<dbReference type="RefSeq" id="WP_346581299.1">
    <property type="nucleotide sequence ID" value="NZ_JBDJLH010000002.1"/>
</dbReference>
<feature type="chain" id="PRO_5046238536" evidence="1">
    <location>
        <begin position="20"/>
        <end position="437"/>
    </location>
</feature>
<reference evidence="2 3" key="1">
    <citation type="submission" date="2024-04" db="EMBL/GenBank/DDBJ databases">
        <title>WGS of bacteria from Torrens River.</title>
        <authorList>
            <person name="Wyrsch E.R."/>
            <person name="Drigo B."/>
        </authorList>
    </citation>
    <scope>NUCLEOTIDE SEQUENCE [LARGE SCALE GENOMIC DNA]</scope>
    <source>
        <strain evidence="2 3">TWI391</strain>
    </source>
</reference>
<gene>
    <name evidence="2" type="ORF">ABE541_11445</name>
</gene>
<name>A0ABV0BSV8_9SPHI</name>
<evidence type="ECO:0000256" key="1">
    <source>
        <dbReference type="SAM" id="SignalP"/>
    </source>
</evidence>
<dbReference type="EMBL" id="JBDJNQ010000004">
    <property type="protein sequence ID" value="MEN5377880.1"/>
    <property type="molecule type" value="Genomic_DNA"/>
</dbReference>
<dbReference type="Proteomes" id="UP001409291">
    <property type="component" value="Unassembled WGS sequence"/>
</dbReference>
<proteinExistence type="predicted"/>
<keyword evidence="1" id="KW-0732">Signal</keyword>
<evidence type="ECO:0000313" key="2">
    <source>
        <dbReference type="EMBL" id="MEN5377880.1"/>
    </source>
</evidence>